<dbReference type="InParanoid" id="Q0U8F6"/>
<dbReference type="EMBL" id="CH445345">
    <property type="protein sequence ID" value="EAT80370.1"/>
    <property type="molecule type" value="Genomic_DNA"/>
</dbReference>
<dbReference type="RefSeq" id="XP_001802190.1">
    <property type="nucleotide sequence ID" value="XM_001802138.1"/>
</dbReference>
<sequence length="30" mass="3437">MLKEVRDDNRENDAEHMKPGVPGAETVQNR</sequence>
<proteinExistence type="predicted"/>
<name>Q0U8F6_PHANO</name>
<dbReference type="KEGG" id="pno:SNOG_11958"/>
<evidence type="ECO:0000313" key="2">
    <source>
        <dbReference type="EMBL" id="EAT80370.1"/>
    </source>
</evidence>
<dbReference type="Proteomes" id="UP000001055">
    <property type="component" value="Unassembled WGS sequence"/>
</dbReference>
<dbReference type="AlphaFoldDB" id="Q0U8F6"/>
<organism evidence="2 3">
    <name type="scientific">Phaeosphaeria nodorum (strain SN15 / ATCC MYA-4574 / FGSC 10173)</name>
    <name type="common">Glume blotch fungus</name>
    <name type="synonym">Parastagonospora nodorum</name>
    <dbReference type="NCBI Taxonomy" id="321614"/>
    <lineage>
        <taxon>Eukaryota</taxon>
        <taxon>Fungi</taxon>
        <taxon>Dikarya</taxon>
        <taxon>Ascomycota</taxon>
        <taxon>Pezizomycotina</taxon>
        <taxon>Dothideomycetes</taxon>
        <taxon>Pleosporomycetidae</taxon>
        <taxon>Pleosporales</taxon>
        <taxon>Pleosporineae</taxon>
        <taxon>Phaeosphaeriaceae</taxon>
        <taxon>Parastagonospora</taxon>
    </lineage>
</organism>
<evidence type="ECO:0000313" key="3">
    <source>
        <dbReference type="Proteomes" id="UP000001055"/>
    </source>
</evidence>
<feature type="compositionally biased region" description="Basic and acidic residues" evidence="1">
    <location>
        <begin position="1"/>
        <end position="18"/>
    </location>
</feature>
<accession>Q0U8F6</accession>
<evidence type="ECO:0000256" key="1">
    <source>
        <dbReference type="SAM" id="MobiDB-lite"/>
    </source>
</evidence>
<dbReference type="GeneID" id="5979100"/>
<gene>
    <name evidence="2" type="ORF">SNOG_11958</name>
</gene>
<feature type="region of interest" description="Disordered" evidence="1">
    <location>
        <begin position="1"/>
        <end position="30"/>
    </location>
</feature>
<dbReference type="HOGENOM" id="CLU_3406538_0_0_1"/>
<reference evidence="3" key="1">
    <citation type="journal article" date="2007" name="Plant Cell">
        <title>Dothideomycete-plant interactions illuminated by genome sequencing and EST analysis of the wheat pathogen Stagonospora nodorum.</title>
        <authorList>
            <person name="Hane J.K."/>
            <person name="Lowe R.G."/>
            <person name="Solomon P.S."/>
            <person name="Tan K.C."/>
            <person name="Schoch C.L."/>
            <person name="Spatafora J.W."/>
            <person name="Crous P.W."/>
            <person name="Kodira C."/>
            <person name="Birren B.W."/>
            <person name="Galagan J.E."/>
            <person name="Torriani S.F."/>
            <person name="McDonald B.A."/>
            <person name="Oliver R.P."/>
        </authorList>
    </citation>
    <scope>NUCLEOTIDE SEQUENCE [LARGE SCALE GENOMIC DNA]</scope>
    <source>
        <strain evidence="3">SN15 / ATCC MYA-4574 / FGSC 10173</strain>
    </source>
</reference>
<protein>
    <submittedName>
        <fullName evidence="2">Uncharacterized protein</fullName>
    </submittedName>
</protein>